<sequence>MPVAQVASASFKAIDKEAKLRLTNWLVGEGESVENMQSCFRIVAKYLHERGNG</sequence>
<keyword evidence="2" id="KW-1185">Reference proteome</keyword>
<dbReference type="AlphaFoldDB" id="A0A345D7V0"/>
<organism evidence="1 2">
    <name type="scientific">Ephemeroptericola cinctiostellae</name>
    <dbReference type="NCBI Taxonomy" id="2268024"/>
    <lineage>
        <taxon>Bacteria</taxon>
        <taxon>Pseudomonadati</taxon>
        <taxon>Pseudomonadota</taxon>
        <taxon>Betaproteobacteria</taxon>
        <taxon>Burkholderiales</taxon>
        <taxon>Burkholderiaceae</taxon>
        <taxon>Ephemeroptericola</taxon>
    </lineage>
</organism>
<evidence type="ECO:0000313" key="2">
    <source>
        <dbReference type="Proteomes" id="UP000252182"/>
    </source>
</evidence>
<dbReference type="EMBL" id="CP031124">
    <property type="protein sequence ID" value="AXF84438.1"/>
    <property type="molecule type" value="Genomic_DNA"/>
</dbReference>
<gene>
    <name evidence="1" type="ORF">DTO96_100145</name>
</gene>
<protein>
    <submittedName>
        <fullName evidence="1">Uncharacterized protein</fullName>
    </submittedName>
</protein>
<evidence type="ECO:0000313" key="1">
    <source>
        <dbReference type="EMBL" id="AXF84438.1"/>
    </source>
</evidence>
<dbReference type="Proteomes" id="UP000252182">
    <property type="component" value="Chromosome"/>
</dbReference>
<name>A0A345D7V0_9BURK</name>
<reference evidence="2" key="1">
    <citation type="submission" date="2018-07" db="EMBL/GenBank/DDBJ databases">
        <authorList>
            <person name="Kim H."/>
        </authorList>
    </citation>
    <scope>NUCLEOTIDE SEQUENCE [LARGE SCALE GENOMIC DNA]</scope>
    <source>
        <strain evidence="2">F02</strain>
    </source>
</reference>
<accession>A0A345D7V0</accession>
<proteinExistence type="predicted"/>
<dbReference type="KEGG" id="hyf:DTO96_100145"/>